<dbReference type="InterPro" id="IPR037004">
    <property type="entry name" value="Exonuc_VII_ssu_sf"/>
</dbReference>
<protein>
    <recommendedName>
        <fullName evidence="6">Exodeoxyribonuclease VII small subunit</fullName>
        <ecNumber evidence="6">3.1.11.6</ecNumber>
    </recommendedName>
</protein>
<dbReference type="AlphaFoldDB" id="A0A379MTU0"/>
<keyword evidence="2" id="KW-0963">Cytoplasm</keyword>
<evidence type="ECO:0000256" key="4">
    <source>
        <dbReference type="ARBA" id="ARBA00022801"/>
    </source>
</evidence>
<evidence type="ECO:0000313" key="8">
    <source>
        <dbReference type="Proteomes" id="UP000255233"/>
    </source>
</evidence>
<dbReference type="NCBIfam" id="TIGR01280">
    <property type="entry name" value="xseB"/>
    <property type="match status" value="1"/>
</dbReference>
<evidence type="ECO:0000256" key="2">
    <source>
        <dbReference type="ARBA" id="ARBA00022490"/>
    </source>
</evidence>
<dbReference type="GO" id="GO:0009318">
    <property type="term" value="C:exodeoxyribonuclease VII complex"/>
    <property type="evidence" value="ECO:0007669"/>
    <property type="project" value="UniProtKB-UniRule"/>
</dbReference>
<dbReference type="OrthoDB" id="1525214at2"/>
<dbReference type="Gene3D" id="1.10.287.1040">
    <property type="entry name" value="Exonuclease VII, small subunit"/>
    <property type="match status" value="1"/>
</dbReference>
<accession>A0A379MTU0</accession>
<comment type="similarity">
    <text evidence="1">Belongs to the XseB family.</text>
</comment>
<keyword evidence="8" id="KW-1185">Reference proteome</keyword>
<keyword evidence="5" id="KW-0269">Exonuclease</keyword>
<dbReference type="STRING" id="880526.GCA_000427365_01497"/>
<proteinExistence type="inferred from homology"/>
<dbReference type="GO" id="GO:0008855">
    <property type="term" value="F:exodeoxyribonuclease VII activity"/>
    <property type="evidence" value="ECO:0007669"/>
    <property type="project" value="UniProtKB-UniRule"/>
</dbReference>
<dbReference type="InterPro" id="IPR003761">
    <property type="entry name" value="Exonuc_VII_S"/>
</dbReference>
<gene>
    <name evidence="7" type="ORF">NCTC11190_02323</name>
</gene>
<evidence type="ECO:0000256" key="3">
    <source>
        <dbReference type="ARBA" id="ARBA00022722"/>
    </source>
</evidence>
<dbReference type="GO" id="GO:0006308">
    <property type="term" value="P:DNA catabolic process"/>
    <property type="evidence" value="ECO:0007669"/>
    <property type="project" value="UniProtKB-UniRule"/>
</dbReference>
<reference evidence="7 8" key="1">
    <citation type="submission" date="2018-06" db="EMBL/GenBank/DDBJ databases">
        <authorList>
            <consortium name="Pathogen Informatics"/>
            <person name="Doyle S."/>
        </authorList>
    </citation>
    <scope>NUCLEOTIDE SEQUENCE [LARGE SCALE GENOMIC DNA]</scope>
    <source>
        <strain evidence="7 8">NCTC11190</strain>
    </source>
</reference>
<evidence type="ECO:0000256" key="5">
    <source>
        <dbReference type="ARBA" id="ARBA00022839"/>
    </source>
</evidence>
<dbReference type="RefSeq" id="WP_027291165.1">
    <property type="nucleotide sequence ID" value="NZ_CALVFX010000012.1"/>
</dbReference>
<dbReference type="Proteomes" id="UP000255233">
    <property type="component" value="Unassembled WGS sequence"/>
</dbReference>
<sequence length="70" mass="7843">MAKTNTAEKITYAEAVAEIEDILAKMNDDELDIDQLGAYVERATTLIALCKDKLLKAQKQVEKVMKQEEA</sequence>
<dbReference type="SUPFAM" id="SSF116842">
    <property type="entry name" value="XseB-like"/>
    <property type="match status" value="1"/>
</dbReference>
<evidence type="ECO:0000256" key="6">
    <source>
        <dbReference type="NCBIfam" id="TIGR01280"/>
    </source>
</evidence>
<name>A0A379MTU0_9BACT</name>
<dbReference type="EC" id="3.1.11.6" evidence="6"/>
<dbReference type="EMBL" id="UGVL01000001">
    <property type="protein sequence ID" value="SUE35078.1"/>
    <property type="molecule type" value="Genomic_DNA"/>
</dbReference>
<keyword evidence="3" id="KW-0540">Nuclease</keyword>
<evidence type="ECO:0000256" key="1">
    <source>
        <dbReference type="ARBA" id="ARBA00009998"/>
    </source>
</evidence>
<dbReference type="Pfam" id="PF02609">
    <property type="entry name" value="Exonuc_VII_S"/>
    <property type="match status" value="1"/>
</dbReference>
<evidence type="ECO:0000313" key="7">
    <source>
        <dbReference type="EMBL" id="SUE35078.1"/>
    </source>
</evidence>
<organism evidence="7 8">
    <name type="scientific">Rikenella microfusus</name>
    <dbReference type="NCBI Taxonomy" id="28139"/>
    <lineage>
        <taxon>Bacteria</taxon>
        <taxon>Pseudomonadati</taxon>
        <taxon>Bacteroidota</taxon>
        <taxon>Bacteroidia</taxon>
        <taxon>Bacteroidales</taxon>
        <taxon>Rikenellaceae</taxon>
        <taxon>Rikenella</taxon>
    </lineage>
</organism>
<keyword evidence="4" id="KW-0378">Hydrolase</keyword>